<protein>
    <submittedName>
        <fullName evidence="2">Uncharacterized protein</fullName>
    </submittedName>
</protein>
<comment type="caution">
    <text evidence="2">The sequence shown here is derived from an EMBL/GenBank/DDBJ whole genome shotgun (WGS) entry which is preliminary data.</text>
</comment>
<feature type="signal peptide" evidence="1">
    <location>
        <begin position="1"/>
        <end position="25"/>
    </location>
</feature>
<sequence>MISYRKRMLAAAVLMAGVVAVPVLADDSRAPVPGANEVKATRVQVEVNCQREGGNSYGTYGFGGYGCAKSNGARIDCKPDGSCRSNSAYRQAQKQSD</sequence>
<evidence type="ECO:0000313" key="3">
    <source>
        <dbReference type="Proteomes" id="UP000761264"/>
    </source>
</evidence>
<accession>A0A967CAH3</accession>
<gene>
    <name evidence="2" type="ORF">HBA54_03665</name>
</gene>
<proteinExistence type="predicted"/>
<dbReference type="RefSeq" id="WP_167221456.1">
    <property type="nucleotide sequence ID" value="NZ_JAAQPH010000002.1"/>
</dbReference>
<dbReference type="EMBL" id="JAAQPH010000002">
    <property type="protein sequence ID" value="NIA67678.1"/>
    <property type="molecule type" value="Genomic_DNA"/>
</dbReference>
<evidence type="ECO:0000313" key="2">
    <source>
        <dbReference type="EMBL" id="NIA67678.1"/>
    </source>
</evidence>
<reference evidence="2" key="1">
    <citation type="submission" date="2020-03" db="EMBL/GenBank/DDBJ databases">
        <title>Genome of Pelagibius litoralis DSM 21314T.</title>
        <authorList>
            <person name="Wang G."/>
        </authorList>
    </citation>
    <scope>NUCLEOTIDE SEQUENCE</scope>
    <source>
        <strain evidence="2">DSM 21314</strain>
    </source>
</reference>
<evidence type="ECO:0000256" key="1">
    <source>
        <dbReference type="SAM" id="SignalP"/>
    </source>
</evidence>
<dbReference type="AlphaFoldDB" id="A0A967CAH3"/>
<dbReference type="Proteomes" id="UP000761264">
    <property type="component" value="Unassembled WGS sequence"/>
</dbReference>
<keyword evidence="1" id="KW-0732">Signal</keyword>
<name>A0A967CAH3_9PROT</name>
<organism evidence="2 3">
    <name type="scientific">Pelagibius litoralis</name>
    <dbReference type="NCBI Taxonomy" id="374515"/>
    <lineage>
        <taxon>Bacteria</taxon>
        <taxon>Pseudomonadati</taxon>
        <taxon>Pseudomonadota</taxon>
        <taxon>Alphaproteobacteria</taxon>
        <taxon>Rhodospirillales</taxon>
        <taxon>Rhodovibrionaceae</taxon>
        <taxon>Pelagibius</taxon>
    </lineage>
</organism>
<keyword evidence="3" id="KW-1185">Reference proteome</keyword>
<feature type="chain" id="PRO_5037928253" evidence="1">
    <location>
        <begin position="26"/>
        <end position="97"/>
    </location>
</feature>